<evidence type="ECO:0000313" key="1">
    <source>
        <dbReference type="EMBL" id="MBD2844897.1"/>
    </source>
</evidence>
<dbReference type="AlphaFoldDB" id="A0A927BRF0"/>
<dbReference type="RefSeq" id="WP_190916000.1">
    <property type="nucleotide sequence ID" value="NZ_JACXIZ010000013.1"/>
</dbReference>
<reference evidence="1" key="1">
    <citation type="submission" date="2020-09" db="EMBL/GenBank/DDBJ databases">
        <title>A novel bacterium of genus Paenibacillus, isolated from South China Sea.</title>
        <authorList>
            <person name="Huang H."/>
            <person name="Mo K."/>
            <person name="Hu Y."/>
        </authorList>
    </citation>
    <scope>NUCLEOTIDE SEQUENCE</scope>
    <source>
        <strain evidence="1">IB182496</strain>
    </source>
</reference>
<protein>
    <submittedName>
        <fullName evidence="1">Uncharacterized protein</fullName>
    </submittedName>
</protein>
<evidence type="ECO:0000313" key="2">
    <source>
        <dbReference type="Proteomes" id="UP000621560"/>
    </source>
</evidence>
<organism evidence="1 2">
    <name type="scientific">Paenibacillus sabuli</name>
    <dbReference type="NCBI Taxonomy" id="2772509"/>
    <lineage>
        <taxon>Bacteria</taxon>
        <taxon>Bacillati</taxon>
        <taxon>Bacillota</taxon>
        <taxon>Bacilli</taxon>
        <taxon>Bacillales</taxon>
        <taxon>Paenibacillaceae</taxon>
        <taxon>Paenibacillus</taxon>
    </lineage>
</organism>
<sequence>MASAKVRPPLLATRVRGAVLRTRKKARQANVTGPILPRLTVAWVQQNGVPFDTTGFFARLFRGNTLVQSSGFDRFGVVRFSRVNTLTNASFTVRVYSDNGVLFRTRTIPAGVEIFAVIG</sequence>
<proteinExistence type="predicted"/>
<dbReference type="Proteomes" id="UP000621560">
    <property type="component" value="Unassembled WGS sequence"/>
</dbReference>
<name>A0A927BRF0_9BACL</name>
<keyword evidence="2" id="KW-1185">Reference proteome</keyword>
<gene>
    <name evidence="1" type="ORF">IDH44_06830</name>
</gene>
<accession>A0A927BRF0</accession>
<dbReference type="EMBL" id="JACXIZ010000013">
    <property type="protein sequence ID" value="MBD2844897.1"/>
    <property type="molecule type" value="Genomic_DNA"/>
</dbReference>
<comment type="caution">
    <text evidence="1">The sequence shown here is derived from an EMBL/GenBank/DDBJ whole genome shotgun (WGS) entry which is preliminary data.</text>
</comment>